<dbReference type="PROSITE" id="PS00214">
    <property type="entry name" value="FABP"/>
    <property type="match status" value="1"/>
</dbReference>
<evidence type="ECO:0000256" key="1">
    <source>
        <dbReference type="ARBA" id="ARBA00008390"/>
    </source>
</evidence>
<evidence type="ECO:0000256" key="3">
    <source>
        <dbReference type="RuleBase" id="RU003696"/>
    </source>
</evidence>
<dbReference type="PRINTS" id="PR00178">
    <property type="entry name" value="FATTYACIDBP"/>
</dbReference>
<dbReference type="GO" id="GO:0008289">
    <property type="term" value="F:lipid binding"/>
    <property type="evidence" value="ECO:0007669"/>
    <property type="project" value="UniProtKB-KW"/>
</dbReference>
<dbReference type="CDD" id="cd00742">
    <property type="entry name" value="FABP"/>
    <property type="match status" value="1"/>
</dbReference>
<dbReference type="OrthoDB" id="412780at2759"/>
<dbReference type="InterPro" id="IPR000463">
    <property type="entry name" value="Fatty_acid-bd"/>
</dbReference>
<dbReference type="EMBL" id="UYSU01038650">
    <property type="protein sequence ID" value="VDM00488.1"/>
    <property type="molecule type" value="Genomic_DNA"/>
</dbReference>
<dbReference type="InterPro" id="IPR000566">
    <property type="entry name" value="Lipocln_cytosolic_FA-bd_dom"/>
</dbReference>
<keyword evidence="2" id="KW-0446">Lipid-binding</keyword>
<sequence>MDAFLGSFKLQTSEGFDEVMARLGVGFITRKAGNAMKPTLTISKTGDKYTMKTTSTFKTCEFTFTLGEPFQEVTPDGRTVESTITMDGNVMNQVQVGDKTTYITRTLDGDTLKTTVKVDELISQRNYVRV</sequence>
<dbReference type="Proteomes" id="UP000275846">
    <property type="component" value="Unassembled WGS sequence"/>
</dbReference>
<organism evidence="7">
    <name type="scientific">Schistocephalus solidus</name>
    <name type="common">Tapeworm</name>
    <dbReference type="NCBI Taxonomy" id="70667"/>
    <lineage>
        <taxon>Eukaryota</taxon>
        <taxon>Metazoa</taxon>
        <taxon>Spiralia</taxon>
        <taxon>Lophotrochozoa</taxon>
        <taxon>Platyhelminthes</taxon>
        <taxon>Cestoda</taxon>
        <taxon>Eucestoda</taxon>
        <taxon>Diphyllobothriidea</taxon>
        <taxon>Diphyllobothriidae</taxon>
        <taxon>Schistocephalus</taxon>
    </lineage>
</organism>
<dbReference type="InterPro" id="IPR012674">
    <property type="entry name" value="Calycin"/>
</dbReference>
<keyword evidence="6" id="KW-1185">Reference proteome</keyword>
<dbReference type="WBParaSite" id="SSLN_0001464001-mRNA-1">
    <property type="protein sequence ID" value="SSLN_0001464001-mRNA-1"/>
    <property type="gene ID" value="SSLN_0001464001"/>
</dbReference>
<evidence type="ECO:0000259" key="4">
    <source>
        <dbReference type="PROSITE" id="PS00214"/>
    </source>
</evidence>
<evidence type="ECO:0000256" key="2">
    <source>
        <dbReference type="ARBA" id="ARBA00023121"/>
    </source>
</evidence>
<evidence type="ECO:0000313" key="7">
    <source>
        <dbReference type="WBParaSite" id="SSLN_0001464001-mRNA-1"/>
    </source>
</evidence>
<feature type="domain" description="Cytosolic fatty-acid binding proteins" evidence="4">
    <location>
        <begin position="6"/>
        <end position="23"/>
    </location>
</feature>
<reference evidence="5 6" key="2">
    <citation type="submission" date="2018-11" db="EMBL/GenBank/DDBJ databases">
        <authorList>
            <consortium name="Pathogen Informatics"/>
        </authorList>
    </citation>
    <scope>NUCLEOTIDE SEQUENCE [LARGE SCALE GENOMIC DNA]</scope>
    <source>
        <strain evidence="5 6">NST_G2</strain>
    </source>
</reference>
<dbReference type="FunFam" id="2.40.128.20:FF:000001">
    <property type="entry name" value="Fatty acid-binding protein, adipocyte"/>
    <property type="match status" value="1"/>
</dbReference>
<dbReference type="STRING" id="70667.A0A183TCA4"/>
<accession>A0A183TCA4</accession>
<evidence type="ECO:0000313" key="6">
    <source>
        <dbReference type="Proteomes" id="UP000275846"/>
    </source>
</evidence>
<dbReference type="SUPFAM" id="SSF50814">
    <property type="entry name" value="Lipocalins"/>
    <property type="match status" value="1"/>
</dbReference>
<protein>
    <submittedName>
        <fullName evidence="7">FABP domain-containing protein</fullName>
    </submittedName>
</protein>
<dbReference type="AlphaFoldDB" id="A0A183TCA4"/>
<dbReference type="Pfam" id="PF00061">
    <property type="entry name" value="Lipocalin"/>
    <property type="match status" value="1"/>
</dbReference>
<name>A0A183TCA4_SCHSO</name>
<dbReference type="Gene3D" id="2.40.128.20">
    <property type="match status" value="1"/>
</dbReference>
<comment type="similarity">
    <text evidence="1 3">Belongs to the calycin superfamily. Fatty-acid binding protein (FABP) family.</text>
</comment>
<proteinExistence type="inferred from homology"/>
<dbReference type="InterPro" id="IPR031259">
    <property type="entry name" value="ILBP"/>
</dbReference>
<evidence type="ECO:0000313" key="5">
    <source>
        <dbReference type="EMBL" id="VDM00488.1"/>
    </source>
</evidence>
<gene>
    <name evidence="5" type="ORF">SSLN_LOCUS14102</name>
</gene>
<keyword evidence="3" id="KW-0813">Transport</keyword>
<reference evidence="7" key="1">
    <citation type="submission" date="2016-06" db="UniProtKB">
        <authorList>
            <consortium name="WormBaseParasite"/>
        </authorList>
    </citation>
    <scope>IDENTIFICATION</scope>
</reference>
<dbReference type="PANTHER" id="PTHR11955">
    <property type="entry name" value="FATTY ACID BINDING PROTEIN"/>
    <property type="match status" value="1"/>
</dbReference>